<dbReference type="EMBL" id="JAATWM020000013">
    <property type="protein sequence ID" value="KAF9877634.1"/>
    <property type="molecule type" value="Genomic_DNA"/>
</dbReference>
<dbReference type="AlphaFoldDB" id="A0A9P6LIT7"/>
<evidence type="ECO:0000313" key="1">
    <source>
        <dbReference type="EMBL" id="KAF9877634.1"/>
    </source>
</evidence>
<comment type="caution">
    <text evidence="1">The sequence shown here is derived from an EMBL/GenBank/DDBJ whole genome shotgun (WGS) entry which is preliminary data.</text>
</comment>
<dbReference type="GeneID" id="62160562"/>
<organism evidence="1 2">
    <name type="scientific">Colletotrichum karsti</name>
    <dbReference type="NCBI Taxonomy" id="1095194"/>
    <lineage>
        <taxon>Eukaryota</taxon>
        <taxon>Fungi</taxon>
        <taxon>Dikarya</taxon>
        <taxon>Ascomycota</taxon>
        <taxon>Pezizomycotina</taxon>
        <taxon>Sordariomycetes</taxon>
        <taxon>Hypocreomycetidae</taxon>
        <taxon>Glomerellales</taxon>
        <taxon>Glomerellaceae</taxon>
        <taxon>Colletotrichum</taxon>
        <taxon>Colletotrichum boninense species complex</taxon>
    </lineage>
</organism>
<dbReference type="RefSeq" id="XP_038747095.1">
    <property type="nucleotide sequence ID" value="XM_038887488.1"/>
</dbReference>
<sequence length="136" mass="14715">MQELMDPGLTEKMKTVYLVLLAAAATGPAIAVTFDETAEATAYIPGLHERPDFFEFDSTMKDTFATIRERAAVIPKPATEELAASCRRSFPLSCTSDIGFKCALKCMDPTRTSNPISCVKRCADVEIAECVALGCP</sequence>
<reference evidence="1" key="1">
    <citation type="submission" date="2020-03" db="EMBL/GenBank/DDBJ databases">
        <authorList>
            <person name="He L."/>
        </authorList>
    </citation>
    <scope>NUCLEOTIDE SEQUENCE</scope>
    <source>
        <strain evidence="1">CkLH20</strain>
    </source>
</reference>
<accession>A0A9P6LIT7</accession>
<keyword evidence="2" id="KW-1185">Reference proteome</keyword>
<evidence type="ECO:0000313" key="2">
    <source>
        <dbReference type="Proteomes" id="UP000781932"/>
    </source>
</evidence>
<dbReference type="Proteomes" id="UP000781932">
    <property type="component" value="Unassembled WGS sequence"/>
</dbReference>
<proteinExistence type="predicted"/>
<protein>
    <submittedName>
        <fullName evidence="1">Uncharacterized protein</fullName>
    </submittedName>
</protein>
<reference evidence="1" key="2">
    <citation type="submission" date="2020-11" db="EMBL/GenBank/DDBJ databases">
        <title>Whole genome sequencing of Colletotrichum sp.</title>
        <authorList>
            <person name="Li H."/>
        </authorList>
    </citation>
    <scope>NUCLEOTIDE SEQUENCE</scope>
    <source>
        <strain evidence="1">CkLH20</strain>
    </source>
</reference>
<name>A0A9P6LIT7_9PEZI</name>
<gene>
    <name evidence="1" type="ORF">CkaCkLH20_04769</name>
</gene>